<dbReference type="RefSeq" id="XP_005818501.1">
    <property type="nucleotide sequence ID" value="XM_005818444.1"/>
</dbReference>
<gene>
    <name evidence="3" type="ORF">GUITHDRAFT_122280</name>
</gene>
<dbReference type="EnsemblProtists" id="EKX31521">
    <property type="protein sequence ID" value="EKX31521"/>
    <property type="gene ID" value="GUITHDRAFT_122280"/>
</dbReference>
<feature type="region of interest" description="Disordered" evidence="2">
    <location>
        <begin position="1"/>
        <end position="29"/>
    </location>
</feature>
<feature type="region of interest" description="Disordered" evidence="2">
    <location>
        <begin position="61"/>
        <end position="94"/>
    </location>
</feature>
<feature type="coiled-coil region" evidence="1">
    <location>
        <begin position="205"/>
        <end position="243"/>
    </location>
</feature>
<sequence length="287" mass="31907">MMGNMEGTDSELVSLKRQGRRVNRRQCPEKWVNETGKSVDDFMELTREEQLEIVQRFSIRGKRKRGKDLEQDNDGQSSTDRTEPAQRGGARERKRAGKLFLQAISLKARTNLLNVSGSGFGTSVFVLTCSHDHPDPKPGRPLKGKGVTAKRPRVVMYGNPGGPMGLADLSAVIQQVSAALPDRINDDPDRKFDIEMVYSPDDVKNQFAAREVDSQEREVAEIMRRAEEEVASIRRKAEEDAAKVRKTKSSDVLAQLHGGRGDRDRGLYAGQDVMLPAGSRAWPGGFD</sequence>
<reference evidence="4" key="3">
    <citation type="submission" date="2015-06" db="UniProtKB">
        <authorList>
            <consortium name="EnsemblProtists"/>
        </authorList>
    </citation>
    <scope>IDENTIFICATION</scope>
</reference>
<dbReference type="HOGENOM" id="CLU_971291_0_0_1"/>
<dbReference type="AlphaFoldDB" id="L1I5K5"/>
<reference evidence="5" key="2">
    <citation type="submission" date="2012-11" db="EMBL/GenBank/DDBJ databases">
        <authorList>
            <person name="Kuo A."/>
            <person name="Curtis B.A."/>
            <person name="Tanifuji G."/>
            <person name="Burki F."/>
            <person name="Gruber A."/>
            <person name="Irimia M."/>
            <person name="Maruyama S."/>
            <person name="Arias M.C."/>
            <person name="Ball S.G."/>
            <person name="Gile G.H."/>
            <person name="Hirakawa Y."/>
            <person name="Hopkins J.F."/>
            <person name="Rensing S.A."/>
            <person name="Schmutz J."/>
            <person name="Symeonidi A."/>
            <person name="Elias M."/>
            <person name="Eveleigh R.J."/>
            <person name="Herman E.K."/>
            <person name="Klute M.J."/>
            <person name="Nakayama T."/>
            <person name="Obornik M."/>
            <person name="Reyes-Prieto A."/>
            <person name="Armbrust E.V."/>
            <person name="Aves S.J."/>
            <person name="Beiko R.G."/>
            <person name="Coutinho P."/>
            <person name="Dacks J.B."/>
            <person name="Durnford D.G."/>
            <person name="Fast N.M."/>
            <person name="Green B.R."/>
            <person name="Grisdale C."/>
            <person name="Hempe F."/>
            <person name="Henrissat B."/>
            <person name="Hoppner M.P."/>
            <person name="Ishida K.-I."/>
            <person name="Kim E."/>
            <person name="Koreny L."/>
            <person name="Kroth P.G."/>
            <person name="Liu Y."/>
            <person name="Malik S.-B."/>
            <person name="Maier U.G."/>
            <person name="McRose D."/>
            <person name="Mock T."/>
            <person name="Neilson J.A."/>
            <person name="Onodera N.T."/>
            <person name="Poole A.M."/>
            <person name="Pritham E.J."/>
            <person name="Richards T.A."/>
            <person name="Rocap G."/>
            <person name="Roy S.W."/>
            <person name="Sarai C."/>
            <person name="Schaack S."/>
            <person name="Shirato S."/>
            <person name="Slamovits C.H."/>
            <person name="Spencer D.F."/>
            <person name="Suzuki S."/>
            <person name="Worden A.Z."/>
            <person name="Zauner S."/>
            <person name="Barry K."/>
            <person name="Bell C."/>
            <person name="Bharti A.K."/>
            <person name="Crow J.A."/>
            <person name="Grimwood J."/>
            <person name="Kramer R."/>
            <person name="Lindquist E."/>
            <person name="Lucas S."/>
            <person name="Salamov A."/>
            <person name="McFadden G.I."/>
            <person name="Lane C.E."/>
            <person name="Keeling P.J."/>
            <person name="Gray M.W."/>
            <person name="Grigoriev I.V."/>
            <person name="Archibald J.M."/>
        </authorList>
    </citation>
    <scope>NUCLEOTIDE SEQUENCE</scope>
    <source>
        <strain evidence="5">CCMP2712</strain>
    </source>
</reference>
<evidence type="ECO:0000313" key="3">
    <source>
        <dbReference type="EMBL" id="EKX31521.1"/>
    </source>
</evidence>
<keyword evidence="1" id="KW-0175">Coiled coil</keyword>
<dbReference type="EMBL" id="JH993267">
    <property type="protein sequence ID" value="EKX31521.1"/>
    <property type="molecule type" value="Genomic_DNA"/>
</dbReference>
<evidence type="ECO:0000256" key="1">
    <source>
        <dbReference type="SAM" id="Coils"/>
    </source>
</evidence>
<reference evidence="3 5" key="1">
    <citation type="journal article" date="2012" name="Nature">
        <title>Algal genomes reveal evolutionary mosaicism and the fate of nucleomorphs.</title>
        <authorList>
            <consortium name="DOE Joint Genome Institute"/>
            <person name="Curtis B.A."/>
            <person name="Tanifuji G."/>
            <person name="Burki F."/>
            <person name="Gruber A."/>
            <person name="Irimia M."/>
            <person name="Maruyama S."/>
            <person name="Arias M.C."/>
            <person name="Ball S.G."/>
            <person name="Gile G.H."/>
            <person name="Hirakawa Y."/>
            <person name="Hopkins J.F."/>
            <person name="Kuo A."/>
            <person name="Rensing S.A."/>
            <person name="Schmutz J."/>
            <person name="Symeonidi A."/>
            <person name="Elias M."/>
            <person name="Eveleigh R.J."/>
            <person name="Herman E.K."/>
            <person name="Klute M.J."/>
            <person name="Nakayama T."/>
            <person name="Obornik M."/>
            <person name="Reyes-Prieto A."/>
            <person name="Armbrust E.V."/>
            <person name="Aves S.J."/>
            <person name="Beiko R.G."/>
            <person name="Coutinho P."/>
            <person name="Dacks J.B."/>
            <person name="Durnford D.G."/>
            <person name="Fast N.M."/>
            <person name="Green B.R."/>
            <person name="Grisdale C.J."/>
            <person name="Hempel F."/>
            <person name="Henrissat B."/>
            <person name="Hoppner M.P."/>
            <person name="Ishida K."/>
            <person name="Kim E."/>
            <person name="Koreny L."/>
            <person name="Kroth P.G."/>
            <person name="Liu Y."/>
            <person name="Malik S.B."/>
            <person name="Maier U.G."/>
            <person name="McRose D."/>
            <person name="Mock T."/>
            <person name="Neilson J.A."/>
            <person name="Onodera N.T."/>
            <person name="Poole A.M."/>
            <person name="Pritham E.J."/>
            <person name="Richards T.A."/>
            <person name="Rocap G."/>
            <person name="Roy S.W."/>
            <person name="Sarai C."/>
            <person name="Schaack S."/>
            <person name="Shirato S."/>
            <person name="Slamovits C.H."/>
            <person name="Spencer D.F."/>
            <person name="Suzuki S."/>
            <person name="Worden A.Z."/>
            <person name="Zauner S."/>
            <person name="Barry K."/>
            <person name="Bell C."/>
            <person name="Bharti A.K."/>
            <person name="Crow J.A."/>
            <person name="Grimwood J."/>
            <person name="Kramer R."/>
            <person name="Lindquist E."/>
            <person name="Lucas S."/>
            <person name="Salamov A."/>
            <person name="McFadden G.I."/>
            <person name="Lane C.E."/>
            <person name="Keeling P.J."/>
            <person name="Gray M.W."/>
            <person name="Grigoriev I.V."/>
            <person name="Archibald J.M."/>
        </authorList>
    </citation>
    <scope>NUCLEOTIDE SEQUENCE</scope>
    <source>
        <strain evidence="3 5">CCMP2712</strain>
    </source>
</reference>
<dbReference type="PaxDb" id="55529-EKX31521"/>
<dbReference type="Proteomes" id="UP000011087">
    <property type="component" value="Unassembled WGS sequence"/>
</dbReference>
<evidence type="ECO:0000256" key="2">
    <source>
        <dbReference type="SAM" id="MobiDB-lite"/>
    </source>
</evidence>
<keyword evidence="5" id="KW-1185">Reference proteome</keyword>
<name>L1I5K5_GUITC</name>
<proteinExistence type="predicted"/>
<evidence type="ECO:0000313" key="4">
    <source>
        <dbReference type="EnsemblProtists" id="EKX31521"/>
    </source>
</evidence>
<dbReference type="KEGG" id="gtt:GUITHDRAFT_122280"/>
<organism evidence="3">
    <name type="scientific">Guillardia theta (strain CCMP2712)</name>
    <name type="common">Cryptophyte</name>
    <dbReference type="NCBI Taxonomy" id="905079"/>
    <lineage>
        <taxon>Eukaryota</taxon>
        <taxon>Cryptophyceae</taxon>
        <taxon>Pyrenomonadales</taxon>
        <taxon>Geminigeraceae</taxon>
        <taxon>Guillardia</taxon>
    </lineage>
</organism>
<accession>L1I5K5</accession>
<dbReference type="GeneID" id="17288248"/>
<evidence type="ECO:0000313" key="5">
    <source>
        <dbReference type="Proteomes" id="UP000011087"/>
    </source>
</evidence>
<protein>
    <submittedName>
        <fullName evidence="3 4">Uncharacterized protein</fullName>
    </submittedName>
</protein>